<comment type="similarity">
    <text evidence="1">Belongs to the TonB-dependent receptor family.</text>
</comment>
<dbReference type="InterPro" id="IPR037066">
    <property type="entry name" value="Plug_dom_sf"/>
</dbReference>
<keyword evidence="1" id="KW-0812">Transmembrane</keyword>
<dbReference type="EMBL" id="BNAF01000004">
    <property type="protein sequence ID" value="GHE31139.1"/>
    <property type="molecule type" value="Genomic_DNA"/>
</dbReference>
<dbReference type="SUPFAM" id="SSF49464">
    <property type="entry name" value="Carboxypeptidase regulatory domain-like"/>
    <property type="match status" value="1"/>
</dbReference>
<dbReference type="NCBIfam" id="TIGR04056">
    <property type="entry name" value="OMP_RagA_SusC"/>
    <property type="match status" value="1"/>
</dbReference>
<dbReference type="InterPro" id="IPR008969">
    <property type="entry name" value="CarboxyPept-like_regulatory"/>
</dbReference>
<evidence type="ECO:0000256" key="2">
    <source>
        <dbReference type="SAM" id="MobiDB-lite"/>
    </source>
</evidence>
<keyword evidence="1" id="KW-0998">Cell outer membrane</keyword>
<dbReference type="InterPro" id="IPR012910">
    <property type="entry name" value="Plug_dom"/>
</dbReference>
<evidence type="ECO:0000259" key="3">
    <source>
        <dbReference type="Pfam" id="PF07715"/>
    </source>
</evidence>
<dbReference type="Gene3D" id="2.60.40.1120">
    <property type="entry name" value="Carboxypeptidase-like, regulatory domain"/>
    <property type="match status" value="1"/>
</dbReference>
<comment type="caution">
    <text evidence="4">The sequence shown here is derived from an EMBL/GenBank/DDBJ whole genome shotgun (WGS) entry which is preliminary data.</text>
</comment>
<dbReference type="PROSITE" id="PS52016">
    <property type="entry name" value="TONB_DEPENDENT_REC_3"/>
    <property type="match status" value="1"/>
</dbReference>
<dbReference type="InterPro" id="IPR023997">
    <property type="entry name" value="TonB-dep_OMP_SusC/RagA_CS"/>
</dbReference>
<dbReference type="NCBIfam" id="TIGR04057">
    <property type="entry name" value="SusC_RagA_signa"/>
    <property type="match status" value="1"/>
</dbReference>
<dbReference type="Proteomes" id="UP000620550">
    <property type="component" value="Unassembled WGS sequence"/>
</dbReference>
<name>A0ABQ3HVB9_9SPHI</name>
<gene>
    <name evidence="4" type="ORF">GCM10017764_12760</name>
</gene>
<evidence type="ECO:0000313" key="4">
    <source>
        <dbReference type="EMBL" id="GHE31139.1"/>
    </source>
</evidence>
<protein>
    <submittedName>
        <fullName evidence="4">SusC/RagA family TonB-linked outer membrane protein</fullName>
    </submittedName>
</protein>
<keyword evidence="1" id="KW-1134">Transmembrane beta strand</keyword>
<sequence>MLLLLIFSGLKQCFAYSQSVTVQHENISLTAFMHLVKQQTDYNVIAAKDTKLAGKTLHNVYFDNKPLVEVLDKVLPPVGLGYRLEGKLIVLSAVAPPPASGKPGRETLAARLVQEKITVSGTVRDSLGSPLTGVSVMVKNRRSVATSSDAEGRYVLEINKGETLLFTYMGYRSEEVANVDRTHVDMRMLVDPQGLDEVVIVAYGTQKKANLTGAVASIDAKQLVNRPVTSTQNALQGLNAGVTVLQRPGDVNRTSGGTAGNTGGITIRGRSNLGSPSPMYIIDGIPATAQEFASINPNDIENMSVLKDASSAAMYGSRAANGIITVTTKRGKGDRVVLSFNGNYGLQSATRLPNWTNAVDYATLYNEAMANAGRDPLFSAEQIQHFRDGRNPDLYPNVDWYKEVLRETAPQSDLNLNLIAPGNTTDYYLGLSHLHQSSLIPNKDQGRIVAKLNTTTRAIKDLLTIGTNFSFIKQDFDRDGADLSWTELNRSLPTQVLRQSNGNWGSVNAGVVNGDIANRNQLRRLEEGGSGWNRDNYLQTAANATLTPVKGLSINGLVSLKYTNMNEWSFNAQMDPILNFFTGAPATNITPNDMREYWRKRQELLLQGTADYERTFGRHFAKATIGVTQESNIYRQAFLGRRNFPNNDMTTIGSGSTNPSDILSDSDGMANRTVQEEWAMRSYFGRVNYAYADKYLFEGALRVDYSSRFRPDLRKAIFPALSAGWRISEENFLQDISWMDNLKLRASWGILGNQDVVTIGNYFSLLNTGYAYSFGGNALDGAWQNQGTNPLATWEEVTMSNIGLDVTLFNGKLDIVAEYYVKSTDGILMRPPILATYGLGRPPNYTEVPFLNAAKTRNRGVELTINHRGAIGPDFRYSIGGNLSKINNEILSLGGQRERFNSYFIERVGESVGSIYGLRADGLFRDQTEVDNHARQNANTRPGDIKFRDINGDGIINALDREIIGNDVPWFNYGFNLSAAYKGFELDVLTYGVPNVQTYITNEASQPFFNGAGAKEEFMNRWTSENPDPNANFPRMLISQDATHNYQEFNSFWVFSGSYFRIRALTLGYSFNKETIQRMRMSSLRVFTSANNPFTFMADKRLADYDPEMTSGRGGYPGIKTWSIGINASF</sequence>
<dbReference type="Pfam" id="PF07715">
    <property type="entry name" value="Plug"/>
    <property type="match status" value="1"/>
</dbReference>
<dbReference type="InterPro" id="IPR023996">
    <property type="entry name" value="TonB-dep_OMP_SusC/RagA"/>
</dbReference>
<organism evidence="4 5">
    <name type="scientific">Sphingobacterium griseoflavum</name>
    <dbReference type="NCBI Taxonomy" id="1474952"/>
    <lineage>
        <taxon>Bacteria</taxon>
        <taxon>Pseudomonadati</taxon>
        <taxon>Bacteroidota</taxon>
        <taxon>Sphingobacteriia</taxon>
        <taxon>Sphingobacteriales</taxon>
        <taxon>Sphingobacteriaceae</taxon>
        <taxon>Sphingobacterium</taxon>
    </lineage>
</organism>
<feature type="region of interest" description="Disordered" evidence="2">
    <location>
        <begin position="247"/>
        <end position="269"/>
    </location>
</feature>
<dbReference type="RefSeq" id="WP_189625806.1">
    <property type="nucleotide sequence ID" value="NZ_BNAF01000004.1"/>
</dbReference>
<evidence type="ECO:0000256" key="1">
    <source>
        <dbReference type="PROSITE-ProRule" id="PRU01360"/>
    </source>
</evidence>
<dbReference type="InterPro" id="IPR039426">
    <property type="entry name" value="TonB-dep_rcpt-like"/>
</dbReference>
<keyword evidence="5" id="KW-1185">Reference proteome</keyword>
<dbReference type="Pfam" id="PF13715">
    <property type="entry name" value="CarbopepD_reg_2"/>
    <property type="match status" value="1"/>
</dbReference>
<comment type="subcellular location">
    <subcellularLocation>
        <location evidence="1">Cell outer membrane</location>
        <topology evidence="1">Multi-pass membrane protein</topology>
    </subcellularLocation>
</comment>
<dbReference type="Gene3D" id="2.170.130.10">
    <property type="entry name" value="TonB-dependent receptor, plug domain"/>
    <property type="match status" value="1"/>
</dbReference>
<proteinExistence type="inferred from homology"/>
<reference evidence="5" key="1">
    <citation type="journal article" date="2019" name="Int. J. Syst. Evol. Microbiol.">
        <title>The Global Catalogue of Microorganisms (GCM) 10K type strain sequencing project: providing services to taxonomists for standard genome sequencing and annotation.</title>
        <authorList>
            <consortium name="The Broad Institute Genomics Platform"/>
            <consortium name="The Broad Institute Genome Sequencing Center for Infectious Disease"/>
            <person name="Wu L."/>
            <person name="Ma J."/>
        </authorList>
    </citation>
    <scope>NUCLEOTIDE SEQUENCE [LARGE SCALE GENOMIC DNA]</scope>
    <source>
        <strain evidence="5">CGMCC 1.12966</strain>
    </source>
</reference>
<evidence type="ECO:0000313" key="5">
    <source>
        <dbReference type="Proteomes" id="UP000620550"/>
    </source>
</evidence>
<keyword evidence="1" id="KW-0472">Membrane</keyword>
<dbReference type="SUPFAM" id="SSF56935">
    <property type="entry name" value="Porins"/>
    <property type="match status" value="1"/>
</dbReference>
<keyword evidence="1" id="KW-0813">Transport</keyword>
<feature type="domain" description="TonB-dependent receptor plug" evidence="3">
    <location>
        <begin position="208"/>
        <end position="323"/>
    </location>
</feature>
<accession>A0ABQ3HVB9</accession>